<dbReference type="AlphaFoldDB" id="A0A5C8V9A0"/>
<keyword evidence="1" id="KW-0677">Repeat</keyword>
<keyword evidence="2 3" id="KW-0802">TPR repeat</keyword>
<evidence type="ECO:0000256" key="4">
    <source>
        <dbReference type="SAM" id="Phobius"/>
    </source>
</evidence>
<dbReference type="InterPro" id="IPR019734">
    <property type="entry name" value="TPR_rpt"/>
</dbReference>
<keyword evidence="7" id="KW-1185">Reference proteome</keyword>
<dbReference type="RefSeq" id="WP_147743138.1">
    <property type="nucleotide sequence ID" value="NZ_VRUR01000001.1"/>
</dbReference>
<keyword evidence="4" id="KW-1133">Transmembrane helix</keyword>
<sequence>MKIVGGFFVVSLLFLQGLFAQELDTVLANQFYQKARKFGDAGDYKQSIIYYQKALTNYEKVPYWFGYVKSLNGLGACHTLISEHKEAQEYLQLALSTGLERLGEIPEIADTYQNLGFDWSRQGDYEKQFENYKRALKIRLNTLGKIHPKVAQTYSSLSVSYKYRGDYENALTTAKKGLDTRLKSVDSNDFSLSQDYTNIGAIYLSKGEFKNAQEYFQRALDVMENAIGEQNQFKAIGYSNLGKSYDAQGNYVKAIGAYENALEVLIQLLGEKHVYAGIFYNNLGAAWLNIGNATKAISYHKKALNIFNATLSEHHPYVATTYINLGKCFVAIEKEIKALDYFHKGLSIQGKVLGLNHPDYANTCYIFGSYFTKLGQWENALSYFQKGLTSLSNNFDETDIYANPSPKEVASKNILLDLLAAKATVLLSRYQMGANQNILDLEGSFTTYKTALELIDQLKFEITSTISKQEFIEKSIPVYEKSIEVSYELFKLHNNKEYLKQAFEFSEKSKAFLLLQELKYSKIKKYAGIPDSVVEQEKSLNIKLAFYNSELHSAIQKKDSAKTKTYREKLLRTRTAYESIREEIEKRYSRYHQLKYEVDEFSVEEVQEKLLDEHSMLLEFFVGEDQLYLFSITKDDFNTLIIKKTVSYKKWIQDFKEGLTNYQQVIDASPKTKRAFVNAAHGLYGILLSEPLGASKQSLKKIIVVPDGELSYLNFEALLIRPPENPERFKYKGLSYLIKDYSVSYAYSSTFLRNSTEAPKSNASVRRESTFGGYAPKYASSAATSPVDSGVEKTATNVAMDIMALPGAEKEVRSIAEKLDGKAWFGSSATEKVFKETAGSHQILHLAMHGLLDDTEPMFSRLLFAQKEESTEDGYLNVSEIYNLELNADLAVLSACDSGYGKINKGEGMMSLSRAFAYAGCPSLVASLWKVPDETTVAPMIDFYDYLMVGFPIDEALRKSKLNYLQNIENPLYEHPYFWAGFIAHGNTQPLNIESQGLKGYKYALAALLIGIIILFLFRNRKRSTKSSV</sequence>
<evidence type="ECO:0000256" key="1">
    <source>
        <dbReference type="ARBA" id="ARBA00022737"/>
    </source>
</evidence>
<feature type="repeat" description="TPR" evidence="3">
    <location>
        <begin position="319"/>
        <end position="352"/>
    </location>
</feature>
<dbReference type="SUPFAM" id="SSF48452">
    <property type="entry name" value="TPR-like"/>
    <property type="match status" value="2"/>
</dbReference>
<dbReference type="Proteomes" id="UP000321456">
    <property type="component" value="Unassembled WGS sequence"/>
</dbReference>
<dbReference type="EMBL" id="VRUR01000001">
    <property type="protein sequence ID" value="TXN38292.1"/>
    <property type="molecule type" value="Genomic_DNA"/>
</dbReference>
<proteinExistence type="predicted"/>
<feature type="repeat" description="TPR" evidence="3">
    <location>
        <begin position="361"/>
        <end position="394"/>
    </location>
</feature>
<reference evidence="6 7" key="1">
    <citation type="submission" date="2019-08" db="EMBL/GenBank/DDBJ databases">
        <title>Professor.</title>
        <authorList>
            <person name="Park J.S."/>
        </authorList>
    </citation>
    <scope>NUCLEOTIDE SEQUENCE [LARGE SCALE GENOMIC DNA]</scope>
    <source>
        <strain evidence="6 7">176CP5-101</strain>
    </source>
</reference>
<dbReference type="PROSITE" id="PS50005">
    <property type="entry name" value="TPR"/>
    <property type="match status" value="5"/>
</dbReference>
<evidence type="ECO:0000313" key="7">
    <source>
        <dbReference type="Proteomes" id="UP000321456"/>
    </source>
</evidence>
<dbReference type="SMART" id="SM00028">
    <property type="entry name" value="TPR"/>
    <property type="match status" value="9"/>
</dbReference>
<dbReference type="Pfam" id="PF12770">
    <property type="entry name" value="CHAT"/>
    <property type="match status" value="1"/>
</dbReference>
<dbReference type="InterPro" id="IPR011990">
    <property type="entry name" value="TPR-like_helical_dom_sf"/>
</dbReference>
<protein>
    <submittedName>
        <fullName evidence="6">CHAT domain-containing protein</fullName>
    </submittedName>
</protein>
<gene>
    <name evidence="6" type="ORF">FVB32_08355</name>
</gene>
<name>A0A5C8V9A0_9FLAO</name>
<evidence type="ECO:0000256" key="2">
    <source>
        <dbReference type="ARBA" id="ARBA00022803"/>
    </source>
</evidence>
<feature type="transmembrane region" description="Helical" evidence="4">
    <location>
        <begin position="1000"/>
        <end position="1018"/>
    </location>
</feature>
<feature type="repeat" description="TPR" evidence="3">
    <location>
        <begin position="193"/>
        <end position="226"/>
    </location>
</feature>
<dbReference type="PROSITE" id="PS50293">
    <property type="entry name" value="TPR_REGION"/>
    <property type="match status" value="1"/>
</dbReference>
<keyword evidence="4" id="KW-0812">Transmembrane</keyword>
<evidence type="ECO:0000256" key="3">
    <source>
        <dbReference type="PROSITE-ProRule" id="PRU00339"/>
    </source>
</evidence>
<keyword evidence="4" id="KW-0472">Membrane</keyword>
<evidence type="ECO:0000313" key="6">
    <source>
        <dbReference type="EMBL" id="TXN38292.1"/>
    </source>
</evidence>
<dbReference type="PANTHER" id="PTHR45641:SF1">
    <property type="entry name" value="AAA+ ATPASE DOMAIN-CONTAINING PROTEIN"/>
    <property type="match status" value="1"/>
</dbReference>
<dbReference type="PANTHER" id="PTHR45641">
    <property type="entry name" value="TETRATRICOPEPTIDE REPEAT PROTEIN (AFU_ORTHOLOGUE AFUA_6G03870)"/>
    <property type="match status" value="1"/>
</dbReference>
<evidence type="ECO:0000259" key="5">
    <source>
        <dbReference type="Pfam" id="PF12770"/>
    </source>
</evidence>
<organism evidence="6 7">
    <name type="scientific">Flagellimonas hymeniacidonis</name>
    <dbReference type="NCBI Taxonomy" id="2603628"/>
    <lineage>
        <taxon>Bacteria</taxon>
        <taxon>Pseudomonadati</taxon>
        <taxon>Bacteroidota</taxon>
        <taxon>Flavobacteriia</taxon>
        <taxon>Flavobacteriales</taxon>
        <taxon>Flavobacteriaceae</taxon>
        <taxon>Flagellimonas</taxon>
    </lineage>
</organism>
<accession>A0A5C8V9A0</accession>
<feature type="domain" description="CHAT" evidence="5">
    <location>
        <begin position="680"/>
        <end position="987"/>
    </location>
</feature>
<feature type="repeat" description="TPR" evidence="3">
    <location>
        <begin position="235"/>
        <end position="268"/>
    </location>
</feature>
<dbReference type="Gene3D" id="1.25.40.10">
    <property type="entry name" value="Tetratricopeptide repeat domain"/>
    <property type="match status" value="2"/>
</dbReference>
<feature type="repeat" description="TPR" evidence="3">
    <location>
        <begin position="109"/>
        <end position="142"/>
    </location>
</feature>
<comment type="caution">
    <text evidence="6">The sequence shown here is derived from an EMBL/GenBank/DDBJ whole genome shotgun (WGS) entry which is preliminary data.</text>
</comment>
<dbReference type="Pfam" id="PF13424">
    <property type="entry name" value="TPR_12"/>
    <property type="match status" value="4"/>
</dbReference>
<dbReference type="InterPro" id="IPR024983">
    <property type="entry name" value="CHAT_dom"/>
</dbReference>